<evidence type="ECO:0000256" key="5">
    <source>
        <dbReference type="ARBA" id="ARBA00022705"/>
    </source>
</evidence>
<keyword evidence="8 13" id="KW-0067">ATP-binding</keyword>
<evidence type="ECO:0000256" key="11">
    <source>
        <dbReference type="ARBA" id="ARBA00023236"/>
    </source>
</evidence>
<dbReference type="PANTHER" id="PTHR32182:SF0">
    <property type="entry name" value="DNA REPLICATION AND REPAIR PROTEIN RECF"/>
    <property type="match status" value="1"/>
</dbReference>
<evidence type="ECO:0000313" key="17">
    <source>
        <dbReference type="Proteomes" id="UP000320216"/>
    </source>
</evidence>
<keyword evidence="17" id="KW-1185">Reference proteome</keyword>
<protein>
    <recommendedName>
        <fullName evidence="3 13">DNA replication and repair protein RecF</fullName>
    </recommendedName>
</protein>
<feature type="domain" description="RecF/RecN/SMC N-terminal" evidence="15">
    <location>
        <begin position="3"/>
        <end position="361"/>
    </location>
</feature>
<evidence type="ECO:0000259" key="15">
    <source>
        <dbReference type="Pfam" id="PF02463"/>
    </source>
</evidence>
<dbReference type="InterPro" id="IPR003395">
    <property type="entry name" value="RecF/RecN/SMC_N"/>
</dbReference>
<dbReference type="Proteomes" id="UP000320216">
    <property type="component" value="Chromosome"/>
</dbReference>
<dbReference type="InterPro" id="IPR018078">
    <property type="entry name" value="DNA-binding_RecF_CS"/>
</dbReference>
<dbReference type="GO" id="GO:0006302">
    <property type="term" value="P:double-strand break repair"/>
    <property type="evidence" value="ECO:0007669"/>
    <property type="project" value="TreeGrafter"/>
</dbReference>
<evidence type="ECO:0000256" key="6">
    <source>
        <dbReference type="ARBA" id="ARBA00022741"/>
    </source>
</evidence>
<comment type="function">
    <text evidence="12 13 14">The RecF protein is involved in DNA metabolism; it is required for DNA replication and normal SOS inducibility. RecF binds preferentially to single-stranded, linear DNA. It also seems to bind ATP.</text>
</comment>
<sequence>MRVTHLSLTDFRNYAHAEVELAPGPNLFVGSNGQGKTNLVESLVFVSTGSSHRTPVDAAMIRQEASAAVIRARLEHDGRAVLLELQQNRGSANKAMVNRSSARPRDLVRYLSTVLFAPEDLALVRGEPAVRRRLLDTVLVQHTPRLAGVLADYDRVLRQRNTLLKSARASGVRGSALSTLDVWDERLVGLGSEIIDERSALIADLREPVRDAYRAVAGGDHDPRLVPLLSVDGAAPDDDDSADGSVEDAEIARGTTRERFADAVARLRSRELERGVTLVGPHRDDVRFELNGLPAKGYASHGESWSFALALRLASAHLLRAHSTTGDPVLILDDVFAELDQARRARLAASVHDFEQVLVTSAVLDDVPDELRAHTVHIRAGRVIDPDERSDEGERGTHE</sequence>
<dbReference type="GO" id="GO:0006260">
    <property type="term" value="P:DNA replication"/>
    <property type="evidence" value="ECO:0007669"/>
    <property type="project" value="UniProtKB-UniRule"/>
</dbReference>
<keyword evidence="5 13" id="KW-0235">DNA replication</keyword>
<dbReference type="GO" id="GO:0003697">
    <property type="term" value="F:single-stranded DNA binding"/>
    <property type="evidence" value="ECO:0007669"/>
    <property type="project" value="UniProtKB-UniRule"/>
</dbReference>
<accession>A0A5B8M597</accession>
<dbReference type="PROSITE" id="PS00618">
    <property type="entry name" value="RECF_2"/>
    <property type="match status" value="1"/>
</dbReference>
<dbReference type="Gene3D" id="3.40.50.300">
    <property type="entry name" value="P-loop containing nucleotide triphosphate hydrolases"/>
    <property type="match status" value="1"/>
</dbReference>
<dbReference type="EMBL" id="CP042305">
    <property type="protein sequence ID" value="QDZ15543.1"/>
    <property type="molecule type" value="Genomic_DNA"/>
</dbReference>
<dbReference type="AlphaFoldDB" id="A0A5B8M597"/>
<dbReference type="GO" id="GO:0009432">
    <property type="term" value="P:SOS response"/>
    <property type="evidence" value="ECO:0007669"/>
    <property type="project" value="UniProtKB-UniRule"/>
</dbReference>
<evidence type="ECO:0000256" key="3">
    <source>
        <dbReference type="ARBA" id="ARBA00020170"/>
    </source>
</evidence>
<dbReference type="RefSeq" id="WP_146321526.1">
    <property type="nucleotide sequence ID" value="NZ_CP042305.1"/>
</dbReference>
<dbReference type="Gene3D" id="1.20.1050.90">
    <property type="entry name" value="RecF/RecN/SMC, N-terminal domain"/>
    <property type="match status" value="1"/>
</dbReference>
<dbReference type="PANTHER" id="PTHR32182">
    <property type="entry name" value="DNA REPLICATION AND REPAIR PROTEIN RECF"/>
    <property type="match status" value="1"/>
</dbReference>
<evidence type="ECO:0000256" key="4">
    <source>
        <dbReference type="ARBA" id="ARBA00022490"/>
    </source>
</evidence>
<evidence type="ECO:0000256" key="12">
    <source>
        <dbReference type="ARBA" id="ARBA00025401"/>
    </source>
</evidence>
<keyword evidence="11 13" id="KW-0742">SOS response</keyword>
<dbReference type="GO" id="GO:0005737">
    <property type="term" value="C:cytoplasm"/>
    <property type="evidence" value="ECO:0007669"/>
    <property type="project" value="UniProtKB-SubCell"/>
</dbReference>
<dbReference type="HAMAP" id="MF_00365">
    <property type="entry name" value="RecF"/>
    <property type="match status" value="1"/>
</dbReference>
<dbReference type="Pfam" id="PF02463">
    <property type="entry name" value="SMC_N"/>
    <property type="match status" value="1"/>
</dbReference>
<keyword evidence="10 13" id="KW-0234">DNA repair</keyword>
<organism evidence="16 17">
    <name type="scientific">Humibacter ginsenosidimutans</name>
    <dbReference type="NCBI Taxonomy" id="2599293"/>
    <lineage>
        <taxon>Bacteria</taxon>
        <taxon>Bacillati</taxon>
        <taxon>Actinomycetota</taxon>
        <taxon>Actinomycetes</taxon>
        <taxon>Micrococcales</taxon>
        <taxon>Microbacteriaceae</taxon>
        <taxon>Humibacter</taxon>
    </lineage>
</organism>
<dbReference type="GO" id="GO:0005524">
    <property type="term" value="F:ATP binding"/>
    <property type="evidence" value="ECO:0007669"/>
    <property type="project" value="UniProtKB-UniRule"/>
</dbReference>
<gene>
    <name evidence="13 16" type="primary">recF</name>
    <name evidence="16" type="ORF">FPZ11_12910</name>
</gene>
<dbReference type="SUPFAM" id="SSF52540">
    <property type="entry name" value="P-loop containing nucleoside triphosphate hydrolases"/>
    <property type="match status" value="1"/>
</dbReference>
<dbReference type="InterPro" id="IPR001238">
    <property type="entry name" value="DNA-binding_RecF"/>
</dbReference>
<evidence type="ECO:0000256" key="1">
    <source>
        <dbReference type="ARBA" id="ARBA00004496"/>
    </source>
</evidence>
<dbReference type="InterPro" id="IPR042174">
    <property type="entry name" value="RecF_2"/>
</dbReference>
<evidence type="ECO:0000313" key="16">
    <source>
        <dbReference type="EMBL" id="QDZ15543.1"/>
    </source>
</evidence>
<comment type="similarity">
    <text evidence="2 13 14">Belongs to the RecF family.</text>
</comment>
<dbReference type="GO" id="GO:0000731">
    <property type="term" value="P:DNA synthesis involved in DNA repair"/>
    <property type="evidence" value="ECO:0007669"/>
    <property type="project" value="TreeGrafter"/>
</dbReference>
<evidence type="ECO:0000256" key="10">
    <source>
        <dbReference type="ARBA" id="ARBA00023204"/>
    </source>
</evidence>
<evidence type="ECO:0000256" key="14">
    <source>
        <dbReference type="RuleBase" id="RU000578"/>
    </source>
</evidence>
<keyword evidence="7 13" id="KW-0227">DNA damage</keyword>
<name>A0A5B8M597_9MICO</name>
<feature type="binding site" evidence="13">
    <location>
        <begin position="30"/>
        <end position="37"/>
    </location>
    <ligand>
        <name>ATP</name>
        <dbReference type="ChEBI" id="CHEBI:30616"/>
    </ligand>
</feature>
<evidence type="ECO:0000256" key="13">
    <source>
        <dbReference type="HAMAP-Rule" id="MF_00365"/>
    </source>
</evidence>
<evidence type="ECO:0000256" key="7">
    <source>
        <dbReference type="ARBA" id="ARBA00022763"/>
    </source>
</evidence>
<dbReference type="KEGG" id="huw:FPZ11_12910"/>
<evidence type="ECO:0000256" key="8">
    <source>
        <dbReference type="ARBA" id="ARBA00022840"/>
    </source>
</evidence>
<keyword evidence="4 13" id="KW-0963">Cytoplasm</keyword>
<reference evidence="16 17" key="1">
    <citation type="submission" date="2019-07" db="EMBL/GenBank/DDBJ databases">
        <title>Full genome sequence of Humibacter sp. WJ7-1.</title>
        <authorList>
            <person name="Im W.-T."/>
        </authorList>
    </citation>
    <scope>NUCLEOTIDE SEQUENCE [LARGE SCALE GENOMIC DNA]</scope>
    <source>
        <strain evidence="16 17">WJ7-1</strain>
    </source>
</reference>
<dbReference type="NCBIfam" id="TIGR00611">
    <property type="entry name" value="recf"/>
    <property type="match status" value="1"/>
</dbReference>
<proteinExistence type="inferred from homology"/>
<keyword evidence="9 13" id="KW-0238">DNA-binding</keyword>
<keyword evidence="6 13" id="KW-0547">Nucleotide-binding</keyword>
<dbReference type="OrthoDB" id="9803889at2"/>
<comment type="subcellular location">
    <subcellularLocation>
        <location evidence="1 13 14">Cytoplasm</location>
    </subcellularLocation>
</comment>
<evidence type="ECO:0000256" key="9">
    <source>
        <dbReference type="ARBA" id="ARBA00023125"/>
    </source>
</evidence>
<dbReference type="InterPro" id="IPR027417">
    <property type="entry name" value="P-loop_NTPase"/>
</dbReference>
<evidence type="ECO:0000256" key="2">
    <source>
        <dbReference type="ARBA" id="ARBA00008016"/>
    </source>
</evidence>